<evidence type="ECO:0000313" key="2">
    <source>
        <dbReference type="Proteomes" id="UP000053257"/>
    </source>
</evidence>
<evidence type="ECO:0000313" key="1">
    <source>
        <dbReference type="EMBL" id="KIP10073.1"/>
    </source>
</evidence>
<proteinExistence type="predicted"/>
<organism evidence="1 2">
    <name type="scientific">Phlebiopsis gigantea (strain 11061_1 CR5-6)</name>
    <name type="common">White-rot fungus</name>
    <name type="synonym">Peniophora gigantea</name>
    <dbReference type="NCBI Taxonomy" id="745531"/>
    <lineage>
        <taxon>Eukaryota</taxon>
        <taxon>Fungi</taxon>
        <taxon>Dikarya</taxon>
        <taxon>Basidiomycota</taxon>
        <taxon>Agaricomycotina</taxon>
        <taxon>Agaricomycetes</taxon>
        <taxon>Polyporales</taxon>
        <taxon>Phanerochaetaceae</taxon>
        <taxon>Phlebiopsis</taxon>
    </lineage>
</organism>
<gene>
    <name evidence="1" type="ORF">PHLGIDRAFT_125747</name>
</gene>
<sequence>MDVLDSVITSDTHTILLRPRPFARAAGRLVLLPLLPHRHATKPLPAEVWERVLRYVFAQYEECLPNIDVETWKQGLLLICKDLKDVALPLYYENVHVNALYRLERFTNVVYAADQRWDSIRRTPYSAPGRWVQTLDLSDLRCGLWSEVYHVDTLLVRLLPLLPFLAELILNSTILISRRFIDGLCNREGNDKLVSLKGVKLASSADLTLDDPFISVLRCCRNLVELEIHGSGIEPLLSDGHIQPTEWDHVSFKPLQLPQLRRLAVISMHCSTVFVALLHSALPSLRHLTVTPYDDIPIPSSLVPRFIETHGAELTSLHLFTPKSWPTMLFPSPTTLLQTCPKLNHLSLENPLPVLALSSTRPQHSLQLLSIPRPDAGFYKILEALLPKMPALKAVRARDVRWLRAGMSSHAREAGVQGEMRDWRQRLARRRIVMLDGAWQPGEI</sequence>
<protein>
    <recommendedName>
        <fullName evidence="3">F-box domain-containing protein</fullName>
    </recommendedName>
</protein>
<dbReference type="Proteomes" id="UP000053257">
    <property type="component" value="Unassembled WGS sequence"/>
</dbReference>
<evidence type="ECO:0008006" key="3">
    <source>
        <dbReference type="Google" id="ProtNLM"/>
    </source>
</evidence>
<keyword evidence="2" id="KW-1185">Reference proteome</keyword>
<dbReference type="HOGENOM" id="CLU_035065_0_0_1"/>
<name>A0A0C3PRW7_PHLG1</name>
<dbReference type="OrthoDB" id="2595178at2759"/>
<dbReference type="AlphaFoldDB" id="A0A0C3PRW7"/>
<dbReference type="SUPFAM" id="SSF52047">
    <property type="entry name" value="RNI-like"/>
    <property type="match status" value="1"/>
</dbReference>
<dbReference type="STRING" id="745531.A0A0C3PRW7"/>
<accession>A0A0C3PRW7</accession>
<reference evidence="1 2" key="1">
    <citation type="journal article" date="2014" name="PLoS Genet.">
        <title>Analysis of the Phlebiopsis gigantea genome, transcriptome and secretome provides insight into its pioneer colonization strategies of wood.</title>
        <authorList>
            <person name="Hori C."/>
            <person name="Ishida T."/>
            <person name="Igarashi K."/>
            <person name="Samejima M."/>
            <person name="Suzuki H."/>
            <person name="Master E."/>
            <person name="Ferreira P."/>
            <person name="Ruiz-Duenas F.J."/>
            <person name="Held B."/>
            <person name="Canessa P."/>
            <person name="Larrondo L.F."/>
            <person name="Schmoll M."/>
            <person name="Druzhinina I.S."/>
            <person name="Kubicek C.P."/>
            <person name="Gaskell J.A."/>
            <person name="Kersten P."/>
            <person name="St John F."/>
            <person name="Glasner J."/>
            <person name="Sabat G."/>
            <person name="Splinter BonDurant S."/>
            <person name="Syed K."/>
            <person name="Yadav J."/>
            <person name="Mgbeahuruike A.C."/>
            <person name="Kovalchuk A."/>
            <person name="Asiegbu F.O."/>
            <person name="Lackner G."/>
            <person name="Hoffmeister D."/>
            <person name="Rencoret J."/>
            <person name="Gutierrez A."/>
            <person name="Sun H."/>
            <person name="Lindquist E."/>
            <person name="Barry K."/>
            <person name="Riley R."/>
            <person name="Grigoriev I.V."/>
            <person name="Henrissat B."/>
            <person name="Kues U."/>
            <person name="Berka R.M."/>
            <person name="Martinez A.T."/>
            <person name="Covert S.F."/>
            <person name="Blanchette R.A."/>
            <person name="Cullen D."/>
        </authorList>
    </citation>
    <scope>NUCLEOTIDE SEQUENCE [LARGE SCALE GENOMIC DNA]</scope>
    <source>
        <strain evidence="1 2">11061_1 CR5-6</strain>
    </source>
</reference>
<dbReference type="InterPro" id="IPR032675">
    <property type="entry name" value="LRR_dom_sf"/>
</dbReference>
<dbReference type="Gene3D" id="3.80.10.10">
    <property type="entry name" value="Ribonuclease Inhibitor"/>
    <property type="match status" value="1"/>
</dbReference>
<dbReference type="EMBL" id="KN840458">
    <property type="protein sequence ID" value="KIP10073.1"/>
    <property type="molecule type" value="Genomic_DNA"/>
</dbReference>